<dbReference type="NCBIfam" id="TIGR03723">
    <property type="entry name" value="T6A_TsaD_YgjD"/>
    <property type="match status" value="1"/>
</dbReference>
<evidence type="ECO:0000256" key="6">
    <source>
        <dbReference type="ARBA" id="ARBA00023004"/>
    </source>
</evidence>
<evidence type="ECO:0000256" key="3">
    <source>
        <dbReference type="ARBA" id="ARBA00022679"/>
    </source>
</evidence>
<evidence type="ECO:0000256" key="1">
    <source>
        <dbReference type="ARBA" id="ARBA00012156"/>
    </source>
</evidence>
<keyword evidence="2" id="KW-0963">Cytoplasm</keyword>
<name>A0A381W4L5_9ZZZZ</name>
<dbReference type="Gene3D" id="3.30.420.40">
    <property type="match status" value="2"/>
</dbReference>
<keyword evidence="5" id="KW-0479">Metal-binding</keyword>
<gene>
    <name evidence="10" type="ORF">METZ01_LOCUS100298</name>
</gene>
<dbReference type="InterPro" id="IPR017861">
    <property type="entry name" value="KAE1/TsaD"/>
</dbReference>
<reference evidence="10" key="1">
    <citation type="submission" date="2018-05" db="EMBL/GenBank/DDBJ databases">
        <authorList>
            <person name="Lanie J.A."/>
            <person name="Ng W.-L."/>
            <person name="Kazmierczak K.M."/>
            <person name="Andrzejewski T.M."/>
            <person name="Davidsen T.M."/>
            <person name="Wayne K.J."/>
            <person name="Tettelin H."/>
            <person name="Glass J.I."/>
            <person name="Rusch D."/>
            <person name="Podicherti R."/>
            <person name="Tsui H.-C.T."/>
            <person name="Winkler M.E."/>
        </authorList>
    </citation>
    <scope>NUCLEOTIDE SEQUENCE</scope>
</reference>
<evidence type="ECO:0000259" key="9">
    <source>
        <dbReference type="Pfam" id="PF00814"/>
    </source>
</evidence>
<proteinExistence type="inferred from homology"/>
<dbReference type="SUPFAM" id="SSF53067">
    <property type="entry name" value="Actin-like ATPase domain"/>
    <property type="match status" value="2"/>
</dbReference>
<feature type="domain" description="Gcp-like" evidence="9">
    <location>
        <begin position="31"/>
        <end position="318"/>
    </location>
</feature>
<dbReference type="PRINTS" id="PR00789">
    <property type="entry name" value="OSIALOPTASE"/>
</dbReference>
<keyword evidence="7" id="KW-0012">Acyltransferase</keyword>
<evidence type="ECO:0000256" key="8">
    <source>
        <dbReference type="ARBA" id="ARBA00048117"/>
    </source>
</evidence>
<dbReference type="FunFam" id="3.30.420.40:FF:000040">
    <property type="entry name" value="tRNA N6-adenosine threonylcarbamoyltransferase"/>
    <property type="match status" value="1"/>
</dbReference>
<keyword evidence="4" id="KW-0819">tRNA processing</keyword>
<sequence>MLKSKKNLCILGIETSCDETAVALMDTMEGLVAHNVFSQVSLHNKYGGVVPELASRDHIKKLLPLIDDLLKSQDFKLQNIDAIAYTAGPGLAGALLVGSVIANGLAFSLGIPSIPVHHMEAHLLAPLIEGKYSEMPFIALLVSGGHTLLVQVNNRGSYTLLGETLDDAAGEAFDKGAKLLGLGYPGGPAIAELAKSGDSKAYPFPRPMMKEKHNLNFSFSGLKTALMYKVKDLTNKELLTDKTKADLAVAYEKAIVDSLVQKTELAVDVTGIQSVVIAGGVGANKKLRNSMRQKLAEKDVKVSYPSIEFCTDNAAMIALTGLFNYQKGMQNIDYKIEVNPRWPIDKIESMIS</sequence>
<dbReference type="FunFam" id="3.30.420.40:FF:000012">
    <property type="entry name" value="tRNA N6-adenosine threonylcarbamoyltransferase"/>
    <property type="match status" value="1"/>
</dbReference>
<dbReference type="PANTHER" id="PTHR11735:SF6">
    <property type="entry name" value="TRNA N6-ADENOSINE THREONYLCARBAMOYLTRANSFERASE, MITOCHONDRIAL"/>
    <property type="match status" value="1"/>
</dbReference>
<dbReference type="AlphaFoldDB" id="A0A381W4L5"/>
<dbReference type="GO" id="GO:0046872">
    <property type="term" value="F:metal ion binding"/>
    <property type="evidence" value="ECO:0007669"/>
    <property type="project" value="UniProtKB-KW"/>
</dbReference>
<dbReference type="PANTHER" id="PTHR11735">
    <property type="entry name" value="TRNA N6-ADENOSINE THREONYLCARBAMOYLTRANSFERASE"/>
    <property type="match status" value="1"/>
</dbReference>
<dbReference type="NCBIfam" id="TIGR00329">
    <property type="entry name" value="gcp_kae1"/>
    <property type="match status" value="1"/>
</dbReference>
<evidence type="ECO:0000256" key="7">
    <source>
        <dbReference type="ARBA" id="ARBA00023315"/>
    </source>
</evidence>
<organism evidence="10">
    <name type="scientific">marine metagenome</name>
    <dbReference type="NCBI Taxonomy" id="408172"/>
    <lineage>
        <taxon>unclassified sequences</taxon>
        <taxon>metagenomes</taxon>
        <taxon>ecological metagenomes</taxon>
    </lineage>
</organism>
<dbReference type="GO" id="GO:0061711">
    <property type="term" value="F:tRNA N(6)-L-threonylcarbamoyladenine synthase activity"/>
    <property type="evidence" value="ECO:0007669"/>
    <property type="project" value="UniProtKB-EC"/>
</dbReference>
<dbReference type="InterPro" id="IPR043129">
    <property type="entry name" value="ATPase_NBD"/>
</dbReference>
<evidence type="ECO:0000256" key="5">
    <source>
        <dbReference type="ARBA" id="ARBA00022723"/>
    </source>
</evidence>
<dbReference type="InterPro" id="IPR000905">
    <property type="entry name" value="Gcp-like_dom"/>
</dbReference>
<accession>A0A381W4L5</accession>
<evidence type="ECO:0000256" key="4">
    <source>
        <dbReference type="ARBA" id="ARBA00022694"/>
    </source>
</evidence>
<evidence type="ECO:0000256" key="2">
    <source>
        <dbReference type="ARBA" id="ARBA00022490"/>
    </source>
</evidence>
<protein>
    <recommendedName>
        <fullName evidence="1">N(6)-L-threonylcarbamoyladenine synthase</fullName>
        <ecNumber evidence="1">2.3.1.234</ecNumber>
    </recommendedName>
</protein>
<dbReference type="CDD" id="cd24133">
    <property type="entry name" value="ASKHA_NBD_TsaD_bac"/>
    <property type="match status" value="1"/>
</dbReference>
<dbReference type="EMBL" id="UINC01010686">
    <property type="protein sequence ID" value="SVA47444.1"/>
    <property type="molecule type" value="Genomic_DNA"/>
</dbReference>
<keyword evidence="3" id="KW-0808">Transferase</keyword>
<dbReference type="EC" id="2.3.1.234" evidence="1"/>
<evidence type="ECO:0000313" key="10">
    <source>
        <dbReference type="EMBL" id="SVA47444.1"/>
    </source>
</evidence>
<keyword evidence="6" id="KW-0408">Iron</keyword>
<comment type="catalytic activity">
    <reaction evidence="8">
        <text>L-threonylcarbamoyladenylate + adenosine(37) in tRNA = N(6)-L-threonylcarbamoyladenosine(37) in tRNA + AMP + H(+)</text>
        <dbReference type="Rhea" id="RHEA:37059"/>
        <dbReference type="Rhea" id="RHEA-COMP:10162"/>
        <dbReference type="Rhea" id="RHEA-COMP:10163"/>
        <dbReference type="ChEBI" id="CHEBI:15378"/>
        <dbReference type="ChEBI" id="CHEBI:73682"/>
        <dbReference type="ChEBI" id="CHEBI:74411"/>
        <dbReference type="ChEBI" id="CHEBI:74418"/>
        <dbReference type="ChEBI" id="CHEBI:456215"/>
        <dbReference type="EC" id="2.3.1.234"/>
    </reaction>
</comment>
<dbReference type="HAMAP" id="MF_01445">
    <property type="entry name" value="TsaD"/>
    <property type="match status" value="1"/>
</dbReference>
<dbReference type="GO" id="GO:0002949">
    <property type="term" value="P:tRNA threonylcarbamoyladenosine modification"/>
    <property type="evidence" value="ECO:0007669"/>
    <property type="project" value="InterPro"/>
</dbReference>
<dbReference type="Pfam" id="PF00814">
    <property type="entry name" value="TsaD"/>
    <property type="match status" value="1"/>
</dbReference>
<dbReference type="InterPro" id="IPR022450">
    <property type="entry name" value="TsaD"/>
</dbReference>